<organism evidence="1 2">
    <name type="scientific">Pristionchus entomophagus</name>
    <dbReference type="NCBI Taxonomy" id="358040"/>
    <lineage>
        <taxon>Eukaryota</taxon>
        <taxon>Metazoa</taxon>
        <taxon>Ecdysozoa</taxon>
        <taxon>Nematoda</taxon>
        <taxon>Chromadorea</taxon>
        <taxon>Rhabditida</taxon>
        <taxon>Rhabditina</taxon>
        <taxon>Diplogasteromorpha</taxon>
        <taxon>Diplogasteroidea</taxon>
        <taxon>Neodiplogasteridae</taxon>
        <taxon>Pristionchus</taxon>
    </lineage>
</organism>
<accession>A0AAV5UK86</accession>
<evidence type="ECO:0000313" key="1">
    <source>
        <dbReference type="EMBL" id="GMT07098.1"/>
    </source>
</evidence>
<dbReference type="AlphaFoldDB" id="A0AAV5UK86"/>
<protein>
    <recommendedName>
        <fullName evidence="3">DNA helicase</fullName>
    </recommendedName>
</protein>
<evidence type="ECO:0008006" key="3">
    <source>
        <dbReference type="Google" id="ProtNLM"/>
    </source>
</evidence>
<evidence type="ECO:0000313" key="2">
    <source>
        <dbReference type="Proteomes" id="UP001432027"/>
    </source>
</evidence>
<feature type="non-terminal residue" evidence="1">
    <location>
        <position position="1"/>
    </location>
</feature>
<dbReference type="EMBL" id="BTSX01000006">
    <property type="protein sequence ID" value="GMT07098.1"/>
    <property type="molecule type" value="Genomic_DNA"/>
</dbReference>
<gene>
    <name evidence="1" type="ORF">PENTCL1PPCAC_29272</name>
</gene>
<proteinExistence type="predicted"/>
<reference evidence="1" key="1">
    <citation type="submission" date="2023-10" db="EMBL/GenBank/DDBJ databases">
        <title>Genome assembly of Pristionchus species.</title>
        <authorList>
            <person name="Yoshida K."/>
            <person name="Sommer R.J."/>
        </authorList>
    </citation>
    <scope>NUCLEOTIDE SEQUENCE</scope>
    <source>
        <strain evidence="1">RS0144</strain>
    </source>
</reference>
<name>A0AAV5UK86_9BILA</name>
<comment type="caution">
    <text evidence="1">The sequence shown here is derived from an EMBL/GenBank/DDBJ whole genome shotgun (WGS) entry which is preliminary data.</text>
</comment>
<dbReference type="Proteomes" id="UP001432027">
    <property type="component" value="Unassembled WGS sequence"/>
</dbReference>
<sequence>QEEQQGDDDEEEEDFAGMEFIGRNFEGIKLGNAQVHRNTDSYQDYRPYRPYRRPHRPRWDRPHDRIEYSSIMSAEEANEMLRTACFEEYVPKGKLTMHYEAIPEELVWKNAGVVDVAGYLPIPFICPMARRLNHPHFEKPQIVEEQHRVDLLYKMICNHGIIHIEDLWKAYLDRRIMEEYPFNGFSHFHQFIMDRSHVFGMDQQRMVYNQNLLVSVAVLRYVHALYHGTPVINAPKLFKSQTGRLFYRAFLAFMTNDDLSFDLFFKNFPSIFEFDEVWKLRDDTVYTIPCAFEPQCLPRRDRTNAYVDRSVIFNGIGKVTANNIVKVKIQSEDTLRKDMPYLIGVPLDVVDDPAKYPVGTRVAFTGVRMYNGDKETVQGTRIELLTDNPRASDGTIDVFSCAADEDIPCIEESKNTGLLRVTDVRAELAREEAQMHSAISRELEKEDVEITNLFKTVTMNLGGSQDKSAHAMMEFVEFIQYRPYYYKTILKDDTCIVSARSSDATEAMTDLLHLLAGTDGDDFTKAEAEQKCTEANASLSEESRFTLKDLKEVIDYRKRMSTIDGKMQLITTVHPTCFWDVEQLIMMRI</sequence>
<keyword evidence="2" id="KW-1185">Reference proteome</keyword>